<evidence type="ECO:0000256" key="12">
    <source>
        <dbReference type="RuleBase" id="RU365034"/>
    </source>
</evidence>
<dbReference type="KEGG" id="mvd:AWU67_12090"/>
<dbReference type="InterPro" id="IPR005814">
    <property type="entry name" value="Aminotrans_3"/>
</dbReference>
<comment type="pathway">
    <text evidence="3 12">Amine and polyamine biosynthesis; ectoine biosynthesis; L-ectoine from L-aspartate 4-semialdehyde: step 1/3.</text>
</comment>
<reference evidence="14" key="2">
    <citation type="submission" date="2016-01" db="EMBL/GenBank/DDBJ databases">
        <title>First complete genome sequence of a species in the genus Microterricola, an extremophilic cold active enzyme producing strain ERGS5:02 isolated from Sikkim Himalaya.</title>
        <authorList>
            <person name="Kumar R."/>
            <person name="Singh D."/>
            <person name="Swarnkar M.K."/>
        </authorList>
    </citation>
    <scope>NUCLEOTIDE SEQUENCE [LARGE SCALE GENOMIC DNA]</scope>
    <source>
        <strain evidence="14">ERGS5:02</strain>
    </source>
</reference>
<dbReference type="PANTHER" id="PTHR43552:SF2">
    <property type="entry name" value="DIAMINOBUTYRATE--2-OXOGLUTARATE TRANSAMINASE"/>
    <property type="match status" value="1"/>
</dbReference>
<keyword evidence="7 12" id="KW-0032">Aminotransferase</keyword>
<evidence type="ECO:0000256" key="2">
    <source>
        <dbReference type="ARBA" id="ARBA00002189"/>
    </source>
</evidence>
<dbReference type="Gene3D" id="3.40.640.10">
    <property type="entry name" value="Type I PLP-dependent aspartate aminotransferase-like (Major domain)"/>
    <property type="match status" value="1"/>
</dbReference>
<evidence type="ECO:0000256" key="11">
    <source>
        <dbReference type="RuleBase" id="RU003560"/>
    </source>
</evidence>
<dbReference type="UniPathway" id="UPA00067">
    <property type="reaction ID" value="UER00121"/>
</dbReference>
<dbReference type="GO" id="GO:0045303">
    <property type="term" value="F:diaminobutyrate-2-oxoglutarate transaminase activity"/>
    <property type="evidence" value="ECO:0007669"/>
    <property type="project" value="UniProtKB-EC"/>
</dbReference>
<evidence type="ECO:0000256" key="1">
    <source>
        <dbReference type="ARBA" id="ARBA00001933"/>
    </source>
</evidence>
<dbReference type="InterPro" id="IPR012773">
    <property type="entry name" value="Ectoine_EctB"/>
</dbReference>
<dbReference type="GO" id="GO:0030170">
    <property type="term" value="F:pyridoxal phosphate binding"/>
    <property type="evidence" value="ECO:0007669"/>
    <property type="project" value="InterPro"/>
</dbReference>
<dbReference type="NCBIfam" id="NF006733">
    <property type="entry name" value="PRK09264.1"/>
    <property type="match status" value="1"/>
</dbReference>
<evidence type="ECO:0000256" key="7">
    <source>
        <dbReference type="ARBA" id="ARBA00022576"/>
    </source>
</evidence>
<dbReference type="InterPro" id="IPR015422">
    <property type="entry name" value="PyrdxlP-dep_Trfase_small"/>
</dbReference>
<evidence type="ECO:0000256" key="3">
    <source>
        <dbReference type="ARBA" id="ARBA00004946"/>
    </source>
</evidence>
<dbReference type="InterPro" id="IPR015421">
    <property type="entry name" value="PyrdxlP-dep_Trfase_major"/>
</dbReference>
<evidence type="ECO:0000256" key="4">
    <source>
        <dbReference type="ARBA" id="ARBA00008954"/>
    </source>
</evidence>
<accession>A0A109QY51</accession>
<dbReference type="Gene3D" id="3.90.1150.10">
    <property type="entry name" value="Aspartate Aminotransferase, domain 1"/>
    <property type="match status" value="1"/>
</dbReference>
<dbReference type="SUPFAM" id="SSF53383">
    <property type="entry name" value="PLP-dependent transferases"/>
    <property type="match status" value="1"/>
</dbReference>
<sequence>MGDLEIFDRIESEVRGYIRSFPVVFDSARGSTLTTADGQNYLDFFAGAGVLNYGHNNPLFTQALIEYLQRDGIIHGLDMATSAKRAFLEAFEARILKPRGLDYKVQFTGPTGANAVEAALKVARQATGRSNVVAFTNGFHGLSLGALAATSNKKYRDAAGTSLDNVTRLPYDGYLGAGVDTLDLFEKMLDDTGSGLDLPAAVIVETVQGEGGINVASSAWLQRLRAITAARGILLIVDDIQAGVGRTGGFFSFEESGIVPDLVTVSKSISASGLPMSLVLMRREVDVWKPGAHTGTFRGNNLAFITARAALDVYWADTTFMDELARKSELLRSELAQIAAEYPEIEFTVRGRGLMYGIASTKHPELAGQVSAHAFTLGLVIETSGARDEVLKFLPALTITNEELLAGLAIVRASLAAVLAA</sequence>
<evidence type="ECO:0000256" key="6">
    <source>
        <dbReference type="ARBA" id="ARBA00014798"/>
    </source>
</evidence>
<evidence type="ECO:0000313" key="13">
    <source>
        <dbReference type="EMBL" id="AMB59478.1"/>
    </source>
</evidence>
<dbReference type="OrthoDB" id="9801052at2"/>
<dbReference type="GO" id="GO:0019491">
    <property type="term" value="P:ectoine biosynthetic process"/>
    <property type="evidence" value="ECO:0007669"/>
    <property type="project" value="UniProtKB-UniPathway"/>
</dbReference>
<keyword evidence="14" id="KW-1185">Reference proteome</keyword>
<dbReference type="InterPro" id="IPR004637">
    <property type="entry name" value="Dat"/>
</dbReference>
<dbReference type="NCBIfam" id="TIGR00709">
    <property type="entry name" value="dat"/>
    <property type="match status" value="1"/>
</dbReference>
<dbReference type="PROSITE" id="PS00600">
    <property type="entry name" value="AA_TRANSFER_CLASS_3"/>
    <property type="match status" value="1"/>
</dbReference>
<keyword evidence="8 12" id="KW-0808">Transferase</keyword>
<proteinExistence type="inferred from homology"/>
<dbReference type="InterPro" id="IPR015424">
    <property type="entry name" value="PyrdxlP-dep_Trfase"/>
</dbReference>
<evidence type="ECO:0000256" key="9">
    <source>
        <dbReference type="ARBA" id="ARBA00022898"/>
    </source>
</evidence>
<comment type="similarity">
    <text evidence="4 11">Belongs to the class-III pyridoxal-phosphate-dependent aminotransferase family.</text>
</comment>
<keyword evidence="9 11" id="KW-0663">Pyridoxal phosphate</keyword>
<dbReference type="Pfam" id="PF00202">
    <property type="entry name" value="Aminotran_3"/>
    <property type="match status" value="1"/>
</dbReference>
<gene>
    <name evidence="13" type="ORF">AWU67_12090</name>
</gene>
<dbReference type="PIRSF" id="PIRSF000521">
    <property type="entry name" value="Transaminase_4ab_Lys_Orn"/>
    <property type="match status" value="1"/>
</dbReference>
<dbReference type="CDD" id="cd00610">
    <property type="entry name" value="OAT_like"/>
    <property type="match status" value="1"/>
</dbReference>
<evidence type="ECO:0000256" key="10">
    <source>
        <dbReference type="ARBA" id="ARBA00049111"/>
    </source>
</evidence>
<dbReference type="FunFam" id="3.40.640.10:FF:000004">
    <property type="entry name" value="Acetylornithine aminotransferase"/>
    <property type="match status" value="1"/>
</dbReference>
<dbReference type="Proteomes" id="UP000058305">
    <property type="component" value="Chromosome"/>
</dbReference>
<comment type="function">
    <text evidence="2 12">Catalyzes reversively the conversion of L-aspartate beta-semialdehyde (ASA) to L-2,4-diaminobutyrate (DABA) by transamination with L-glutamate.</text>
</comment>
<dbReference type="EC" id="2.6.1.76" evidence="5 12"/>
<dbReference type="AlphaFoldDB" id="A0A109QY51"/>
<comment type="cofactor">
    <cofactor evidence="1 12">
        <name>pyridoxal 5'-phosphate</name>
        <dbReference type="ChEBI" id="CHEBI:597326"/>
    </cofactor>
</comment>
<evidence type="ECO:0000256" key="8">
    <source>
        <dbReference type="ARBA" id="ARBA00022679"/>
    </source>
</evidence>
<dbReference type="GO" id="GO:0047307">
    <property type="term" value="F:diaminobutyrate-pyruvate transaminase activity"/>
    <property type="evidence" value="ECO:0007669"/>
    <property type="project" value="InterPro"/>
</dbReference>
<name>A0A109QY51_9MICO</name>
<dbReference type="NCBIfam" id="TIGR02407">
    <property type="entry name" value="ectoine_ectB"/>
    <property type="match status" value="1"/>
</dbReference>
<protein>
    <recommendedName>
        <fullName evidence="6 12">Diaminobutyrate--2-oxoglutarate transaminase</fullName>
        <ecNumber evidence="5 12">2.6.1.76</ecNumber>
    </recommendedName>
    <alternativeName>
        <fullName evidence="12">DABA aminotransferase</fullName>
    </alternativeName>
</protein>
<dbReference type="RefSeq" id="WP_067229366.1">
    <property type="nucleotide sequence ID" value="NZ_CP014145.1"/>
</dbReference>
<dbReference type="InterPro" id="IPR049704">
    <property type="entry name" value="Aminotrans_3_PPA_site"/>
</dbReference>
<organism evidence="13 14">
    <name type="scientific">Microterricola viridarii</name>
    <dbReference type="NCBI Taxonomy" id="412690"/>
    <lineage>
        <taxon>Bacteria</taxon>
        <taxon>Bacillati</taxon>
        <taxon>Actinomycetota</taxon>
        <taxon>Actinomycetes</taxon>
        <taxon>Micrococcales</taxon>
        <taxon>Microbacteriaceae</taxon>
        <taxon>Microterricola</taxon>
    </lineage>
</organism>
<comment type="catalytic activity">
    <reaction evidence="10 12">
        <text>L-2,4-diaminobutanoate + 2-oxoglutarate = L-aspartate 4-semialdehyde + L-glutamate</text>
        <dbReference type="Rhea" id="RHEA:11160"/>
        <dbReference type="ChEBI" id="CHEBI:16810"/>
        <dbReference type="ChEBI" id="CHEBI:29985"/>
        <dbReference type="ChEBI" id="CHEBI:58761"/>
        <dbReference type="ChEBI" id="CHEBI:537519"/>
        <dbReference type="EC" id="2.6.1.76"/>
    </reaction>
</comment>
<dbReference type="EMBL" id="CP014145">
    <property type="protein sequence ID" value="AMB59478.1"/>
    <property type="molecule type" value="Genomic_DNA"/>
</dbReference>
<reference evidence="13 14" key="1">
    <citation type="journal article" date="2016" name="J. Biotechnol.">
        <title>First complete genome sequence of a species in the genus Microterricola, an extremophilic cold active enzyme producing bacterial strain ERGS5:02 isolated from Sikkim Himalaya.</title>
        <authorList>
            <person name="Himanshu"/>
            <person name="Swarnkar M.K."/>
            <person name="Singh D."/>
            <person name="Kumar R."/>
        </authorList>
    </citation>
    <scope>NUCLEOTIDE SEQUENCE [LARGE SCALE GENOMIC DNA]</scope>
    <source>
        <strain evidence="13 14">ERGS5:02</strain>
    </source>
</reference>
<evidence type="ECO:0000256" key="5">
    <source>
        <dbReference type="ARBA" id="ARBA00013155"/>
    </source>
</evidence>
<dbReference type="PANTHER" id="PTHR43552">
    <property type="entry name" value="DIAMINOBUTYRATE--2-OXOGLUTARATE AMINOTRANSFERASE"/>
    <property type="match status" value="1"/>
</dbReference>
<evidence type="ECO:0000313" key="14">
    <source>
        <dbReference type="Proteomes" id="UP000058305"/>
    </source>
</evidence>